<evidence type="ECO:0000313" key="3">
    <source>
        <dbReference type="EMBL" id="CAH1405161.1"/>
    </source>
</evidence>
<gene>
    <name evidence="3" type="ORF">NEZAVI_LOCUS13425</name>
</gene>
<sequence length="291" mass="33140">MSYNNIFKTKYTTSELSPEPVSPLEDLMAFLKFYLGPNEAKPFETRANYHILHPDESAKRYIDDVLMAIDDKMRLDRQELKPATEKSIKIYYKDMRKSQDCKRVASSSHSCGSERTNAAVQLIEGLQPIIPEAKRTNYRSLASHVSNEDLEDFLIELDEDLQDLMDEMQKEITRRLKAKLDAFLTDLIERSKQLRMVSKINQFIEVLAEENVPEAAKADISIKAEQITDNLKSTKMTQDAVQEIIQLINQATRLSQSAPTARMKKAAKELQKTANSVCGTGSSKDRKTKSK</sequence>
<protein>
    <submittedName>
        <fullName evidence="3">Uncharacterized protein</fullName>
    </submittedName>
</protein>
<feature type="region of interest" description="Disordered" evidence="2">
    <location>
        <begin position="257"/>
        <end position="291"/>
    </location>
</feature>
<name>A0A9P0MVK2_NEZVI</name>
<keyword evidence="4" id="KW-1185">Reference proteome</keyword>
<accession>A0A9P0MVK2</accession>
<feature type="coiled-coil region" evidence="1">
    <location>
        <begin position="147"/>
        <end position="174"/>
    </location>
</feature>
<dbReference type="Proteomes" id="UP001152798">
    <property type="component" value="Chromosome 6"/>
</dbReference>
<organism evidence="3 4">
    <name type="scientific">Nezara viridula</name>
    <name type="common">Southern green stink bug</name>
    <name type="synonym">Cimex viridulus</name>
    <dbReference type="NCBI Taxonomy" id="85310"/>
    <lineage>
        <taxon>Eukaryota</taxon>
        <taxon>Metazoa</taxon>
        <taxon>Ecdysozoa</taxon>
        <taxon>Arthropoda</taxon>
        <taxon>Hexapoda</taxon>
        <taxon>Insecta</taxon>
        <taxon>Pterygota</taxon>
        <taxon>Neoptera</taxon>
        <taxon>Paraneoptera</taxon>
        <taxon>Hemiptera</taxon>
        <taxon>Heteroptera</taxon>
        <taxon>Panheteroptera</taxon>
        <taxon>Pentatomomorpha</taxon>
        <taxon>Pentatomoidea</taxon>
        <taxon>Pentatomidae</taxon>
        <taxon>Pentatominae</taxon>
        <taxon>Nezara</taxon>
    </lineage>
</organism>
<evidence type="ECO:0000313" key="4">
    <source>
        <dbReference type="Proteomes" id="UP001152798"/>
    </source>
</evidence>
<evidence type="ECO:0000256" key="2">
    <source>
        <dbReference type="SAM" id="MobiDB-lite"/>
    </source>
</evidence>
<proteinExistence type="predicted"/>
<dbReference type="OrthoDB" id="6629567at2759"/>
<dbReference type="EMBL" id="OV725082">
    <property type="protein sequence ID" value="CAH1405161.1"/>
    <property type="molecule type" value="Genomic_DNA"/>
</dbReference>
<dbReference type="AlphaFoldDB" id="A0A9P0MVK2"/>
<reference evidence="3" key="1">
    <citation type="submission" date="2022-01" db="EMBL/GenBank/DDBJ databases">
        <authorList>
            <person name="King R."/>
        </authorList>
    </citation>
    <scope>NUCLEOTIDE SEQUENCE</scope>
</reference>
<evidence type="ECO:0000256" key="1">
    <source>
        <dbReference type="SAM" id="Coils"/>
    </source>
</evidence>
<keyword evidence="1" id="KW-0175">Coiled coil</keyword>
<feature type="compositionally biased region" description="Polar residues" evidence="2">
    <location>
        <begin position="272"/>
        <end position="282"/>
    </location>
</feature>